<protein>
    <submittedName>
        <fullName evidence="1">Uncharacterized protein</fullName>
    </submittedName>
</protein>
<keyword evidence="2" id="KW-1185">Reference proteome</keyword>
<organism evidence="1 2">
    <name type="scientific">Apiospora rasikravindrae</name>
    <dbReference type="NCBI Taxonomy" id="990691"/>
    <lineage>
        <taxon>Eukaryota</taxon>
        <taxon>Fungi</taxon>
        <taxon>Dikarya</taxon>
        <taxon>Ascomycota</taxon>
        <taxon>Pezizomycotina</taxon>
        <taxon>Sordariomycetes</taxon>
        <taxon>Xylariomycetidae</taxon>
        <taxon>Amphisphaeriales</taxon>
        <taxon>Apiosporaceae</taxon>
        <taxon>Apiospora</taxon>
    </lineage>
</organism>
<name>A0ABR1U0A2_9PEZI</name>
<proteinExistence type="predicted"/>
<accession>A0ABR1U0A2</accession>
<evidence type="ECO:0000313" key="1">
    <source>
        <dbReference type="EMBL" id="KAK8052302.1"/>
    </source>
</evidence>
<comment type="caution">
    <text evidence="1">The sequence shown here is derived from an EMBL/GenBank/DDBJ whole genome shotgun (WGS) entry which is preliminary data.</text>
</comment>
<evidence type="ECO:0000313" key="2">
    <source>
        <dbReference type="Proteomes" id="UP001444661"/>
    </source>
</evidence>
<dbReference type="EMBL" id="JAQQWK010000002">
    <property type="protein sequence ID" value="KAK8052302.1"/>
    <property type="molecule type" value="Genomic_DNA"/>
</dbReference>
<gene>
    <name evidence="1" type="ORF">PG993_003687</name>
</gene>
<reference evidence="1 2" key="1">
    <citation type="submission" date="2023-01" db="EMBL/GenBank/DDBJ databases">
        <title>Analysis of 21 Apiospora genomes using comparative genomics revels a genus with tremendous synthesis potential of carbohydrate active enzymes and secondary metabolites.</title>
        <authorList>
            <person name="Sorensen T."/>
        </authorList>
    </citation>
    <scope>NUCLEOTIDE SEQUENCE [LARGE SCALE GENOMIC DNA]</scope>
    <source>
        <strain evidence="1 2">CBS 33761</strain>
    </source>
</reference>
<sequence>MKQLDVIFYSERYQRQKRHGMISWRLPAMVSDLYDLSKRNDIEMDPNLIQVDEGAWLNCLKRSRWFDRQVDALSTIPNPHPDLFNYQNNWWTVDNPAIWRILRIALEMVNRVLNTIIDARHPWLDTVLFSQLQRWADIDPEVRAHCDNKQIQSPGVMVERPPEERATSAEMRAALDDALRFCVLSFSDEASVPQSASNYGYSVFGFTQEAADNIMKTEQGGIPAVIQALQSTRNPNNFPRHVKRPQVMGGNSDLADFEDLMDIGDLVDQAAAQTPGPGGSVMDAAAFAAAAAGPISEDEFKVDPIDTLLCVFHVAPLRCLLNTQSKPFERYNALMSVATTILHELSVGFANTPGLCLLED</sequence>
<dbReference type="Proteomes" id="UP001444661">
    <property type="component" value="Unassembled WGS sequence"/>
</dbReference>